<feature type="compositionally biased region" description="Polar residues" evidence="3">
    <location>
        <begin position="1"/>
        <end position="13"/>
    </location>
</feature>
<evidence type="ECO:0000256" key="2">
    <source>
        <dbReference type="PROSITE-ProRule" id="PRU00335"/>
    </source>
</evidence>
<dbReference type="SUPFAM" id="SSF48498">
    <property type="entry name" value="Tetracyclin repressor-like, C-terminal domain"/>
    <property type="match status" value="1"/>
</dbReference>
<gene>
    <name evidence="5" type="ORF">GCM10008174_18170</name>
</gene>
<dbReference type="EMBL" id="BSFL01000002">
    <property type="protein sequence ID" value="GLK80076.1"/>
    <property type="molecule type" value="Genomic_DNA"/>
</dbReference>
<feature type="region of interest" description="Disordered" evidence="3">
    <location>
        <begin position="1"/>
        <end position="29"/>
    </location>
</feature>
<dbReference type="PANTHER" id="PTHR30055:SF196">
    <property type="entry name" value="HTH-TYPE TRANSCRIPTIONAL REGULATOR RUTR"/>
    <property type="match status" value="1"/>
</dbReference>
<dbReference type="PROSITE" id="PS01081">
    <property type="entry name" value="HTH_TETR_1"/>
    <property type="match status" value="1"/>
</dbReference>
<comment type="caution">
    <text evidence="5">The sequence shown here is derived from an EMBL/GenBank/DDBJ whole genome shotgun (WGS) entry which is preliminary data.</text>
</comment>
<keyword evidence="1 2" id="KW-0238">DNA-binding</keyword>
<dbReference type="Pfam" id="PF00440">
    <property type="entry name" value="TetR_N"/>
    <property type="match status" value="1"/>
</dbReference>
<dbReference type="PROSITE" id="PS50977">
    <property type="entry name" value="HTH_TETR_2"/>
    <property type="match status" value="1"/>
</dbReference>
<evidence type="ECO:0000256" key="3">
    <source>
        <dbReference type="SAM" id="MobiDB-lite"/>
    </source>
</evidence>
<reference evidence="5" key="1">
    <citation type="journal article" date="2014" name="Int. J. Syst. Evol. Microbiol.">
        <title>Complete genome sequence of Corynebacterium casei LMG S-19264T (=DSM 44701T), isolated from a smear-ripened cheese.</title>
        <authorList>
            <consortium name="US DOE Joint Genome Institute (JGI-PGF)"/>
            <person name="Walter F."/>
            <person name="Albersmeier A."/>
            <person name="Kalinowski J."/>
            <person name="Ruckert C."/>
        </authorList>
    </citation>
    <scope>NUCLEOTIDE SEQUENCE</scope>
    <source>
        <strain evidence="5">VKM B-2748</strain>
    </source>
</reference>
<dbReference type="RefSeq" id="WP_271200547.1">
    <property type="nucleotide sequence ID" value="NZ_BSFL01000002.1"/>
</dbReference>
<accession>A0A9W6JPD5</accession>
<dbReference type="Gene3D" id="1.10.10.60">
    <property type="entry name" value="Homeodomain-like"/>
    <property type="match status" value="1"/>
</dbReference>
<feature type="DNA-binding region" description="H-T-H motif" evidence="2">
    <location>
        <begin position="54"/>
        <end position="73"/>
    </location>
</feature>
<dbReference type="NCBIfam" id="NF011584">
    <property type="entry name" value="PRK15008.1"/>
    <property type="match status" value="1"/>
</dbReference>
<name>A0A9W6JPD5_9HYPH</name>
<dbReference type="GO" id="GO:0003700">
    <property type="term" value="F:DNA-binding transcription factor activity"/>
    <property type="evidence" value="ECO:0007669"/>
    <property type="project" value="TreeGrafter"/>
</dbReference>
<dbReference type="GO" id="GO:0045892">
    <property type="term" value="P:negative regulation of DNA-templated transcription"/>
    <property type="evidence" value="ECO:0007669"/>
    <property type="project" value="InterPro"/>
</dbReference>
<feature type="domain" description="HTH tetR-type" evidence="4">
    <location>
        <begin position="31"/>
        <end position="91"/>
    </location>
</feature>
<evidence type="ECO:0000313" key="5">
    <source>
        <dbReference type="EMBL" id="GLK80076.1"/>
    </source>
</evidence>
<dbReference type="InterPro" id="IPR013573">
    <property type="entry name" value="Tscrpt_reg_YcdC_C"/>
</dbReference>
<dbReference type="PANTHER" id="PTHR30055">
    <property type="entry name" value="HTH-TYPE TRANSCRIPTIONAL REGULATOR RUTR"/>
    <property type="match status" value="1"/>
</dbReference>
<dbReference type="Gene3D" id="1.10.357.10">
    <property type="entry name" value="Tetracycline Repressor, domain 2"/>
    <property type="match status" value="1"/>
</dbReference>
<dbReference type="AlphaFoldDB" id="A0A9W6JPD5"/>
<dbReference type="Pfam" id="PF08362">
    <property type="entry name" value="TetR_C_3"/>
    <property type="match status" value="1"/>
</dbReference>
<dbReference type="InterPro" id="IPR009057">
    <property type="entry name" value="Homeodomain-like_sf"/>
</dbReference>
<dbReference type="GO" id="GO:0000976">
    <property type="term" value="F:transcription cis-regulatory region binding"/>
    <property type="evidence" value="ECO:0007669"/>
    <property type="project" value="TreeGrafter"/>
</dbReference>
<sequence length="228" mass="25687">MPTSLKTRSSGTTARREPGPPDRPRRRQRVAERKSAILDAALGLFSRYGLRGVTVDQIAEAADVSKTNLFYYFRSKDEVYVAVLKRLLDDWLAPLESLTVDAEPLQAIEDYVRLKMRMAQAEPRSSRLFCLEVMQGAPMIGEELRTSLKDLVDRKAAIIRTWADEGKIAPVDPHHLIYAIWAMTQHYADFATQVEAISGRGLDDPAFFDQATDNVLRLVIRSLAPDRA</sequence>
<proteinExistence type="predicted"/>
<reference evidence="5" key="2">
    <citation type="submission" date="2023-01" db="EMBL/GenBank/DDBJ databases">
        <authorList>
            <person name="Sun Q."/>
            <person name="Evtushenko L."/>
        </authorList>
    </citation>
    <scope>NUCLEOTIDE SEQUENCE</scope>
    <source>
        <strain evidence="5">VKM B-2748</strain>
    </source>
</reference>
<dbReference type="Proteomes" id="UP001143309">
    <property type="component" value="Unassembled WGS sequence"/>
</dbReference>
<dbReference type="SUPFAM" id="SSF46689">
    <property type="entry name" value="Homeodomain-like"/>
    <property type="match status" value="1"/>
</dbReference>
<dbReference type="InterPro" id="IPR001647">
    <property type="entry name" value="HTH_TetR"/>
</dbReference>
<dbReference type="InterPro" id="IPR050109">
    <property type="entry name" value="HTH-type_TetR-like_transc_reg"/>
</dbReference>
<evidence type="ECO:0000256" key="1">
    <source>
        <dbReference type="ARBA" id="ARBA00023125"/>
    </source>
</evidence>
<evidence type="ECO:0000313" key="6">
    <source>
        <dbReference type="Proteomes" id="UP001143309"/>
    </source>
</evidence>
<keyword evidence="6" id="KW-1185">Reference proteome</keyword>
<protein>
    <submittedName>
        <fullName evidence="5">Pyrimidine utilization regulatory protein R</fullName>
    </submittedName>
</protein>
<evidence type="ECO:0000259" key="4">
    <source>
        <dbReference type="PROSITE" id="PS50977"/>
    </source>
</evidence>
<feature type="compositionally biased region" description="Basic and acidic residues" evidence="3">
    <location>
        <begin position="14"/>
        <end position="29"/>
    </location>
</feature>
<dbReference type="InterPro" id="IPR023772">
    <property type="entry name" value="DNA-bd_HTH_TetR-type_CS"/>
</dbReference>
<dbReference type="PRINTS" id="PR00455">
    <property type="entry name" value="HTHTETR"/>
</dbReference>
<organism evidence="5 6">
    <name type="scientific">Methylopila turkensis</name>
    <dbReference type="NCBI Taxonomy" id="1437816"/>
    <lineage>
        <taxon>Bacteria</taxon>
        <taxon>Pseudomonadati</taxon>
        <taxon>Pseudomonadota</taxon>
        <taxon>Alphaproteobacteria</taxon>
        <taxon>Hyphomicrobiales</taxon>
        <taxon>Methylopilaceae</taxon>
        <taxon>Methylopila</taxon>
    </lineage>
</organism>
<dbReference type="InterPro" id="IPR036271">
    <property type="entry name" value="Tet_transcr_reg_TetR-rel_C_sf"/>
</dbReference>